<dbReference type="AlphaFoldDB" id="A0A7J7MLY4"/>
<dbReference type="Proteomes" id="UP000541444">
    <property type="component" value="Unassembled WGS sequence"/>
</dbReference>
<keyword evidence="2" id="KW-0240">DNA-directed RNA polymerase</keyword>
<dbReference type="InterPro" id="IPR007644">
    <property type="entry name" value="RNA_pol_bsu_protrusion"/>
</dbReference>
<dbReference type="GO" id="GO:0003677">
    <property type="term" value="F:DNA binding"/>
    <property type="evidence" value="ECO:0007669"/>
    <property type="project" value="InterPro"/>
</dbReference>
<organism evidence="7 8">
    <name type="scientific">Kingdonia uniflora</name>
    <dbReference type="NCBI Taxonomy" id="39325"/>
    <lineage>
        <taxon>Eukaryota</taxon>
        <taxon>Viridiplantae</taxon>
        <taxon>Streptophyta</taxon>
        <taxon>Embryophyta</taxon>
        <taxon>Tracheophyta</taxon>
        <taxon>Spermatophyta</taxon>
        <taxon>Magnoliopsida</taxon>
        <taxon>Ranunculales</taxon>
        <taxon>Circaeasteraceae</taxon>
        <taxon>Kingdonia</taxon>
    </lineage>
</organism>
<dbReference type="SUPFAM" id="SSF64484">
    <property type="entry name" value="beta and beta-prime subunits of DNA dependent RNA-polymerase"/>
    <property type="match status" value="1"/>
</dbReference>
<evidence type="ECO:0000313" key="8">
    <source>
        <dbReference type="Proteomes" id="UP000541444"/>
    </source>
</evidence>
<evidence type="ECO:0000259" key="6">
    <source>
        <dbReference type="Pfam" id="PF04563"/>
    </source>
</evidence>
<evidence type="ECO:0000256" key="5">
    <source>
        <dbReference type="ARBA" id="ARBA00023163"/>
    </source>
</evidence>
<dbReference type="EMBL" id="JACGCM010001398">
    <property type="protein sequence ID" value="KAF6155824.1"/>
    <property type="molecule type" value="Genomic_DNA"/>
</dbReference>
<proteinExistence type="predicted"/>
<accession>A0A7J7MLY4</accession>
<dbReference type="GO" id="GO:0000428">
    <property type="term" value="C:DNA-directed RNA polymerase complex"/>
    <property type="evidence" value="ECO:0007669"/>
    <property type="project" value="UniProtKB-KW"/>
</dbReference>
<evidence type="ECO:0000256" key="2">
    <source>
        <dbReference type="ARBA" id="ARBA00022478"/>
    </source>
</evidence>
<protein>
    <recommendedName>
        <fullName evidence="1">DNA-directed RNA polymerase</fullName>
        <ecNumber evidence="1">2.7.7.6</ecNumber>
    </recommendedName>
</protein>
<dbReference type="GO" id="GO:0003899">
    <property type="term" value="F:DNA-directed RNA polymerase activity"/>
    <property type="evidence" value="ECO:0007669"/>
    <property type="project" value="UniProtKB-EC"/>
</dbReference>
<keyword evidence="4" id="KW-0548">Nucleotidyltransferase</keyword>
<dbReference type="OrthoDB" id="1720400at2759"/>
<dbReference type="GO" id="GO:0006351">
    <property type="term" value="P:DNA-templated transcription"/>
    <property type="evidence" value="ECO:0007669"/>
    <property type="project" value="InterPro"/>
</dbReference>
<dbReference type="Gene3D" id="3.90.1100.10">
    <property type="match status" value="1"/>
</dbReference>
<dbReference type="EC" id="2.7.7.6" evidence="1"/>
<feature type="domain" description="RNA polymerase beta subunit protrusion" evidence="6">
    <location>
        <begin position="109"/>
        <end position="209"/>
    </location>
</feature>
<evidence type="ECO:0000313" key="7">
    <source>
        <dbReference type="EMBL" id="KAF6155824.1"/>
    </source>
</evidence>
<reference evidence="7 8" key="1">
    <citation type="journal article" date="2020" name="IScience">
        <title>Genome Sequencing of the Endangered Kingdonia uniflora (Circaeasteraceae, Ranunculales) Reveals Potential Mechanisms of Evolutionary Specialization.</title>
        <authorList>
            <person name="Sun Y."/>
            <person name="Deng T."/>
            <person name="Zhang A."/>
            <person name="Moore M.J."/>
            <person name="Landis J.B."/>
            <person name="Lin N."/>
            <person name="Zhang H."/>
            <person name="Zhang X."/>
            <person name="Huang J."/>
            <person name="Zhang X."/>
            <person name="Sun H."/>
            <person name="Wang H."/>
        </authorList>
    </citation>
    <scope>NUCLEOTIDE SEQUENCE [LARGE SCALE GENOMIC DNA]</scope>
    <source>
        <strain evidence="7">TB1705</strain>
        <tissue evidence="7">Leaf</tissue>
    </source>
</reference>
<keyword evidence="8" id="KW-1185">Reference proteome</keyword>
<comment type="caution">
    <text evidence="7">The sequence shown here is derived from an EMBL/GenBank/DDBJ whole genome shotgun (WGS) entry which is preliminary data.</text>
</comment>
<sequence>MDSNGFVSNGEVSVVMDSNGFDSNGMVDGVRDSIDIDDLTEVNKSSFSNQDEMLLENDYLLPMRPNGENTSKASTSSYVPNGVEDTPLSEEIFHSFTKSVAALFFKEYGLLSHQFDSYNEFINTGIQGLFDSLGETVVQPGYDPSKKGDGEWKFASVTYGKVTLEPPMYWVGEVNKVDSKEYLKMLPRHARLQNVTYSARLKVEMTVQVK</sequence>
<evidence type="ECO:0000256" key="3">
    <source>
        <dbReference type="ARBA" id="ARBA00022679"/>
    </source>
</evidence>
<evidence type="ECO:0000256" key="4">
    <source>
        <dbReference type="ARBA" id="ARBA00022695"/>
    </source>
</evidence>
<keyword evidence="5" id="KW-0804">Transcription</keyword>
<keyword evidence="3" id="KW-0808">Transferase</keyword>
<name>A0A7J7MLY4_9MAGN</name>
<evidence type="ECO:0000256" key="1">
    <source>
        <dbReference type="ARBA" id="ARBA00012418"/>
    </source>
</evidence>
<dbReference type="Pfam" id="PF04563">
    <property type="entry name" value="RNA_pol_Rpb2_1"/>
    <property type="match status" value="1"/>
</dbReference>
<gene>
    <name evidence="7" type="ORF">GIB67_039155</name>
</gene>